<evidence type="ECO:0000256" key="4">
    <source>
        <dbReference type="ARBA" id="ARBA00022741"/>
    </source>
</evidence>
<dbReference type="InterPro" id="IPR003593">
    <property type="entry name" value="AAA+_ATPase"/>
</dbReference>
<dbReference type="InterPro" id="IPR013611">
    <property type="entry name" value="Transp-assoc_OB_typ2"/>
</dbReference>
<evidence type="ECO:0000256" key="6">
    <source>
        <dbReference type="ARBA" id="ARBA00022967"/>
    </source>
</evidence>
<dbReference type="PROSITE" id="PS50893">
    <property type="entry name" value="ABC_TRANSPORTER_2"/>
    <property type="match status" value="1"/>
</dbReference>
<organism evidence="10 11">
    <name type="scientific">Parvibaculum lavamentivorans (strain DS-1 / DSM 13023 / NCIMB 13966)</name>
    <dbReference type="NCBI Taxonomy" id="402881"/>
    <lineage>
        <taxon>Bacteria</taxon>
        <taxon>Pseudomonadati</taxon>
        <taxon>Pseudomonadota</taxon>
        <taxon>Alphaproteobacteria</taxon>
        <taxon>Hyphomicrobiales</taxon>
        <taxon>Parvibaculaceae</taxon>
        <taxon>Parvibaculum</taxon>
    </lineage>
</organism>
<dbReference type="Gene3D" id="2.40.50.100">
    <property type="match status" value="1"/>
</dbReference>
<evidence type="ECO:0000256" key="1">
    <source>
        <dbReference type="ARBA" id="ARBA00022448"/>
    </source>
</evidence>
<dbReference type="InterPro" id="IPR008995">
    <property type="entry name" value="Mo/tungstate-bd_C_term_dom"/>
</dbReference>
<keyword evidence="6 8" id="KW-1278">Translocase</keyword>
<dbReference type="InterPro" id="IPR050093">
    <property type="entry name" value="ABC_SmlMolc_Importer"/>
</dbReference>
<dbReference type="InterPro" id="IPR027417">
    <property type="entry name" value="P-loop_NTPase"/>
</dbReference>
<dbReference type="GO" id="GO:0015417">
    <property type="term" value="F:ABC-type polyamine transporter activity"/>
    <property type="evidence" value="ECO:0007669"/>
    <property type="project" value="UniProtKB-EC"/>
</dbReference>
<dbReference type="SUPFAM" id="SSF52540">
    <property type="entry name" value="P-loop containing nucleoside triphosphate hydrolases"/>
    <property type="match status" value="1"/>
</dbReference>
<keyword evidence="5 8" id="KW-0067">ATP-binding</keyword>
<dbReference type="EC" id="7.6.2.11" evidence="8"/>
<dbReference type="InterPro" id="IPR003439">
    <property type="entry name" value="ABC_transporter-like_ATP-bd"/>
</dbReference>
<dbReference type="eggNOG" id="COG3842">
    <property type="taxonomic scope" value="Bacteria"/>
</dbReference>
<dbReference type="SMART" id="SM00382">
    <property type="entry name" value="AAA"/>
    <property type="match status" value="1"/>
</dbReference>
<dbReference type="Pfam" id="PF00005">
    <property type="entry name" value="ABC_tran"/>
    <property type="match status" value="1"/>
</dbReference>
<proteinExistence type="inferred from homology"/>
<dbReference type="STRING" id="402881.Plav_1548"/>
<keyword evidence="3" id="KW-0997">Cell inner membrane</keyword>
<evidence type="ECO:0000313" key="10">
    <source>
        <dbReference type="EMBL" id="ABS63167.1"/>
    </source>
</evidence>
<evidence type="ECO:0000256" key="3">
    <source>
        <dbReference type="ARBA" id="ARBA00022519"/>
    </source>
</evidence>
<dbReference type="NCBIfam" id="TIGR01187">
    <property type="entry name" value="potA"/>
    <property type="match status" value="1"/>
</dbReference>
<protein>
    <recommendedName>
        <fullName evidence="8">Spermidine/putrescine import ATP-binding protein PotA</fullName>
        <ecNumber evidence="8">7.6.2.11</ecNumber>
    </recommendedName>
</protein>
<evidence type="ECO:0000256" key="8">
    <source>
        <dbReference type="RuleBase" id="RU364083"/>
    </source>
</evidence>
<comment type="function">
    <text evidence="8">Part of the ABC transporter complex PotABCD involved in spermidine/putrescine import. Responsible for energy coupling to the transport system.</text>
</comment>
<keyword evidence="11" id="KW-1185">Reference proteome</keyword>
<dbReference type="SUPFAM" id="SSF50331">
    <property type="entry name" value="MOP-like"/>
    <property type="match status" value="1"/>
</dbReference>
<dbReference type="HOGENOM" id="CLU_000604_1_1_5"/>
<evidence type="ECO:0000256" key="5">
    <source>
        <dbReference type="ARBA" id="ARBA00022840"/>
    </source>
</evidence>
<dbReference type="InterPro" id="IPR005893">
    <property type="entry name" value="PotA-like"/>
</dbReference>
<dbReference type="GO" id="GO:0015847">
    <property type="term" value="P:putrescine transport"/>
    <property type="evidence" value="ECO:0007669"/>
    <property type="project" value="UniProtKB-ARBA"/>
</dbReference>
<evidence type="ECO:0000313" key="11">
    <source>
        <dbReference type="Proteomes" id="UP000006377"/>
    </source>
</evidence>
<evidence type="ECO:0000256" key="2">
    <source>
        <dbReference type="ARBA" id="ARBA00022475"/>
    </source>
</evidence>
<sequence>MTDQPIIQIKNVSKVFGGTVKAVDEVNLEVGRGEFFALLGPSGCGKTTLLRMLAGFEVPTHGQVIVDGQDMSKVQPNNRPINMVFQSYAVFPHMSVEQNVAYGLKMDRRPAKEIKERVAEALDLVKLGGYGKRMPDEMSGGQRQRVALARALVKRPSVLLLDEPLSALDAKLREAMQLELVRLQKTVGITFVIVTHDQSEALSMANRIAVMNAGTVQQVAPPTTLYEMPANRFVADFIGKINMIEGDAVAAGDGQVKVTAPVIGDVTLAGTATGKVALAVRPEKIFVADTQPTDPAVIAVKGKVGEVAYFGSYSNVFFDIGLPQPLQADISNVSSDIEEIIFTAGEEYWVYWRKSDTLVLG</sequence>
<dbReference type="OrthoDB" id="9802264at2"/>
<name>A7HTD4_PARL1</name>
<dbReference type="InterPro" id="IPR017871">
    <property type="entry name" value="ABC_transporter-like_CS"/>
</dbReference>
<feature type="domain" description="ABC transporter" evidence="9">
    <location>
        <begin position="7"/>
        <end position="238"/>
    </location>
</feature>
<accession>A7HTD4</accession>
<dbReference type="EMBL" id="CP000774">
    <property type="protein sequence ID" value="ABS63167.1"/>
    <property type="molecule type" value="Genomic_DNA"/>
</dbReference>
<evidence type="ECO:0000256" key="7">
    <source>
        <dbReference type="ARBA" id="ARBA00023136"/>
    </source>
</evidence>
<reference evidence="10 11" key="1">
    <citation type="journal article" date="2011" name="Stand. Genomic Sci.">
        <title>Complete genome sequence of Parvibaculum lavamentivorans type strain (DS-1(T)).</title>
        <authorList>
            <person name="Schleheck D."/>
            <person name="Weiss M."/>
            <person name="Pitluck S."/>
            <person name="Bruce D."/>
            <person name="Land M.L."/>
            <person name="Han S."/>
            <person name="Saunders E."/>
            <person name="Tapia R."/>
            <person name="Detter C."/>
            <person name="Brettin T."/>
            <person name="Han J."/>
            <person name="Woyke T."/>
            <person name="Goodwin L."/>
            <person name="Pennacchio L."/>
            <person name="Nolan M."/>
            <person name="Cook A.M."/>
            <person name="Kjelleberg S."/>
            <person name="Thomas T."/>
        </authorList>
    </citation>
    <scope>NUCLEOTIDE SEQUENCE [LARGE SCALE GENOMIC DNA]</scope>
    <source>
        <strain evidence="11">DS-1 / DSM 13023 / NCIMB 13966</strain>
    </source>
</reference>
<dbReference type="Proteomes" id="UP000006377">
    <property type="component" value="Chromosome"/>
</dbReference>
<dbReference type="FunFam" id="3.40.50.300:FF:000133">
    <property type="entry name" value="Spermidine/putrescine import ATP-binding protein PotA"/>
    <property type="match status" value="1"/>
</dbReference>
<keyword evidence="1 8" id="KW-0813">Transport</keyword>
<dbReference type="GO" id="GO:0016887">
    <property type="term" value="F:ATP hydrolysis activity"/>
    <property type="evidence" value="ECO:0007669"/>
    <property type="project" value="InterPro"/>
</dbReference>
<keyword evidence="7 8" id="KW-0472">Membrane</keyword>
<dbReference type="PROSITE" id="PS00211">
    <property type="entry name" value="ABC_TRANSPORTER_1"/>
    <property type="match status" value="1"/>
</dbReference>
<dbReference type="PANTHER" id="PTHR42781:SF5">
    <property type="entry name" value="PUTRESCINE TRANSPORT ATP-BINDING PROTEIN POTG"/>
    <property type="match status" value="1"/>
</dbReference>
<dbReference type="PANTHER" id="PTHR42781">
    <property type="entry name" value="SPERMIDINE/PUTRESCINE IMPORT ATP-BINDING PROTEIN POTA"/>
    <property type="match status" value="1"/>
</dbReference>
<comment type="similarity">
    <text evidence="8">Belongs to the ABC transporter superfamily. Spermidine/putrescine importer (TC 3.A.1.11.1) family.</text>
</comment>
<dbReference type="Pfam" id="PF08402">
    <property type="entry name" value="TOBE_2"/>
    <property type="match status" value="1"/>
</dbReference>
<dbReference type="Gene3D" id="3.40.50.300">
    <property type="entry name" value="P-loop containing nucleotide triphosphate hydrolases"/>
    <property type="match status" value="1"/>
</dbReference>
<dbReference type="AlphaFoldDB" id="A7HTD4"/>
<keyword evidence="4 8" id="KW-0547">Nucleotide-binding</keyword>
<dbReference type="RefSeq" id="WP_012110455.1">
    <property type="nucleotide sequence ID" value="NC_009719.1"/>
</dbReference>
<gene>
    <name evidence="8" type="primary">potA</name>
    <name evidence="10" type="ordered locus">Plav_1548</name>
</gene>
<dbReference type="GO" id="GO:0005524">
    <property type="term" value="F:ATP binding"/>
    <property type="evidence" value="ECO:0007669"/>
    <property type="project" value="UniProtKB-KW"/>
</dbReference>
<comment type="subunit">
    <text evidence="8">The complex is composed of two ATP-binding proteins (PotA), two transmembrane proteins (PotB and PotC) and a solute-binding protein (PotD).</text>
</comment>
<evidence type="ECO:0000259" key="9">
    <source>
        <dbReference type="PROSITE" id="PS50893"/>
    </source>
</evidence>
<keyword evidence="2 8" id="KW-1003">Cell membrane</keyword>
<dbReference type="KEGG" id="pla:Plav_1548"/>
<comment type="catalytic activity">
    <reaction evidence="8">
        <text>ATP + H2O + polyamine-[polyamine-binding protein]Side 1 = ADP + phosphate + polyamineSide 2 + [polyamine-binding protein]Side 1.</text>
        <dbReference type="EC" id="7.6.2.11"/>
    </reaction>
</comment>
<dbReference type="GO" id="GO:0043190">
    <property type="term" value="C:ATP-binding cassette (ABC) transporter complex"/>
    <property type="evidence" value="ECO:0007669"/>
    <property type="project" value="InterPro"/>
</dbReference>